<protein>
    <submittedName>
        <fullName evidence="1">Uncharacterized protein</fullName>
    </submittedName>
</protein>
<gene>
    <name evidence="1" type="ORF">GCM10007857_79830</name>
</gene>
<evidence type="ECO:0000313" key="2">
    <source>
        <dbReference type="Proteomes" id="UP001156905"/>
    </source>
</evidence>
<name>A0ABQ6BF80_9BRAD</name>
<comment type="caution">
    <text evidence="1">The sequence shown here is derived from an EMBL/GenBank/DDBJ whole genome shotgun (WGS) entry which is preliminary data.</text>
</comment>
<dbReference type="RefSeq" id="WP_284274517.1">
    <property type="nucleotide sequence ID" value="NZ_BSOW01000044.1"/>
</dbReference>
<reference evidence="2" key="1">
    <citation type="journal article" date="2019" name="Int. J. Syst. Evol. Microbiol.">
        <title>The Global Catalogue of Microorganisms (GCM) 10K type strain sequencing project: providing services to taxonomists for standard genome sequencing and annotation.</title>
        <authorList>
            <consortium name="The Broad Institute Genomics Platform"/>
            <consortium name="The Broad Institute Genome Sequencing Center for Infectious Disease"/>
            <person name="Wu L."/>
            <person name="Ma J."/>
        </authorList>
    </citation>
    <scope>NUCLEOTIDE SEQUENCE [LARGE SCALE GENOMIC DNA]</scope>
    <source>
        <strain evidence="2">NBRC 102520</strain>
    </source>
</reference>
<dbReference type="Proteomes" id="UP001156905">
    <property type="component" value="Unassembled WGS sequence"/>
</dbReference>
<organism evidence="1 2">
    <name type="scientific">Bradyrhizobium iriomotense</name>
    <dbReference type="NCBI Taxonomy" id="441950"/>
    <lineage>
        <taxon>Bacteria</taxon>
        <taxon>Pseudomonadati</taxon>
        <taxon>Pseudomonadota</taxon>
        <taxon>Alphaproteobacteria</taxon>
        <taxon>Hyphomicrobiales</taxon>
        <taxon>Nitrobacteraceae</taxon>
        <taxon>Bradyrhizobium</taxon>
    </lineage>
</organism>
<evidence type="ECO:0000313" key="1">
    <source>
        <dbReference type="EMBL" id="GLR91266.1"/>
    </source>
</evidence>
<proteinExistence type="predicted"/>
<dbReference type="EMBL" id="BSOW01000044">
    <property type="protein sequence ID" value="GLR91266.1"/>
    <property type="molecule type" value="Genomic_DNA"/>
</dbReference>
<sequence length="59" mass="6340">MPNVQVDHSQMAPSILPNDIPDLSDDECLALLARAVEARDSTRLDEVAALIGRLAVAIE</sequence>
<keyword evidence="2" id="KW-1185">Reference proteome</keyword>
<accession>A0ABQ6BF80</accession>